<evidence type="ECO:0000313" key="3">
    <source>
        <dbReference type="Proteomes" id="UP000253664"/>
    </source>
</evidence>
<protein>
    <submittedName>
        <fullName evidence="2">Uncharacterized protein</fullName>
    </submittedName>
</protein>
<keyword evidence="3" id="KW-1185">Reference proteome</keyword>
<dbReference type="OrthoDB" id="10629967at2759"/>
<evidence type="ECO:0000256" key="1">
    <source>
        <dbReference type="SAM" id="MobiDB-lite"/>
    </source>
</evidence>
<sequence length="197" mass="20695">MLTRGVNTAHRSIISPPLTIHHRAPATADGSVLVLRAAVAAQHRCSAAQSRGEQASRPRHKSVSQPTLVGVRIEGDETDNPYIILPSYLGTGLPTFLRPGSRRHCTKLPSERPTSPGRGGPGPAGALTRPSSDQPYASRMPAAFHVTAALGPSCADFGLRPGRLIVSGAGVFVPDAISLLQPWPLILAGDLSLPPQF</sequence>
<feature type="region of interest" description="Disordered" evidence="1">
    <location>
        <begin position="100"/>
        <end position="137"/>
    </location>
</feature>
<feature type="region of interest" description="Disordered" evidence="1">
    <location>
        <begin position="46"/>
        <end position="65"/>
    </location>
</feature>
<reference evidence="2 3" key="1">
    <citation type="journal article" date="2015" name="BMC Genomics">
        <title>Insights from the genome of Ophiocordyceps polyrhachis-furcata to pathogenicity and host specificity in insect fungi.</title>
        <authorList>
            <person name="Wichadakul D."/>
            <person name="Kobmoo N."/>
            <person name="Ingsriswang S."/>
            <person name="Tangphatsornruang S."/>
            <person name="Chantasingh D."/>
            <person name="Luangsa-ard J.J."/>
            <person name="Eurwilaichitr L."/>
        </authorList>
    </citation>
    <scope>NUCLEOTIDE SEQUENCE [LARGE SCALE GENOMIC DNA]</scope>
    <source>
        <strain evidence="2 3">BCC 54312</strain>
    </source>
</reference>
<dbReference type="EMBL" id="LKCN02000001">
    <property type="protein sequence ID" value="RCI17073.1"/>
    <property type="molecule type" value="Genomic_DNA"/>
</dbReference>
<dbReference type="AlphaFoldDB" id="A0A367LRJ9"/>
<evidence type="ECO:0000313" key="2">
    <source>
        <dbReference type="EMBL" id="RCI17073.1"/>
    </source>
</evidence>
<proteinExistence type="predicted"/>
<comment type="caution">
    <text evidence="2">The sequence shown here is derived from an EMBL/GenBank/DDBJ whole genome shotgun (WGS) entry which is preliminary data.</text>
</comment>
<accession>A0A367LRJ9</accession>
<name>A0A367LRJ9_9HYPO</name>
<gene>
    <name evidence="2" type="ORF">L249_3242</name>
</gene>
<organism evidence="2 3">
    <name type="scientific">Ophiocordyceps polyrhachis-furcata BCC 54312</name>
    <dbReference type="NCBI Taxonomy" id="1330021"/>
    <lineage>
        <taxon>Eukaryota</taxon>
        <taxon>Fungi</taxon>
        <taxon>Dikarya</taxon>
        <taxon>Ascomycota</taxon>
        <taxon>Pezizomycotina</taxon>
        <taxon>Sordariomycetes</taxon>
        <taxon>Hypocreomycetidae</taxon>
        <taxon>Hypocreales</taxon>
        <taxon>Ophiocordycipitaceae</taxon>
        <taxon>Ophiocordyceps</taxon>
    </lineage>
</organism>
<dbReference type="Proteomes" id="UP000253664">
    <property type="component" value="Unassembled WGS sequence"/>
</dbReference>
<feature type="non-terminal residue" evidence="2">
    <location>
        <position position="197"/>
    </location>
</feature>